<name>A0A7Y0Q7D6_9GAMM</name>
<organism evidence="3 4">
    <name type="scientific">Thalassotalea algicola</name>
    <dbReference type="NCBI Taxonomy" id="2716224"/>
    <lineage>
        <taxon>Bacteria</taxon>
        <taxon>Pseudomonadati</taxon>
        <taxon>Pseudomonadota</taxon>
        <taxon>Gammaproteobacteria</taxon>
        <taxon>Alteromonadales</taxon>
        <taxon>Colwelliaceae</taxon>
        <taxon>Thalassotalea</taxon>
    </lineage>
</organism>
<dbReference type="Gene3D" id="3.40.190.10">
    <property type="entry name" value="Periplasmic binding protein-like II"/>
    <property type="match status" value="2"/>
</dbReference>
<evidence type="ECO:0000313" key="3">
    <source>
        <dbReference type="EMBL" id="NMP30965.1"/>
    </source>
</evidence>
<dbReference type="SUPFAM" id="SSF53850">
    <property type="entry name" value="Periplasmic binding protein-like II"/>
    <property type="match status" value="1"/>
</dbReference>
<evidence type="ECO:0000313" key="4">
    <source>
        <dbReference type="Proteomes" id="UP000568664"/>
    </source>
</evidence>
<feature type="chain" id="PRO_5031352433" evidence="1">
    <location>
        <begin position="20"/>
        <end position="253"/>
    </location>
</feature>
<reference evidence="3 4" key="1">
    <citation type="submission" date="2020-04" db="EMBL/GenBank/DDBJ databases">
        <title>Thalassotalea sp. M1531, isolated from the surface of marine red alga.</title>
        <authorList>
            <person name="Pang L."/>
            <person name="Lu D.-C."/>
        </authorList>
    </citation>
    <scope>NUCLEOTIDE SEQUENCE [LARGE SCALE GENOMIC DNA]</scope>
    <source>
        <strain evidence="3 4">M1531</strain>
    </source>
</reference>
<evidence type="ECO:0000259" key="2">
    <source>
        <dbReference type="Pfam" id="PF00497"/>
    </source>
</evidence>
<dbReference type="EMBL" id="JABBXH010000002">
    <property type="protein sequence ID" value="NMP30965.1"/>
    <property type="molecule type" value="Genomic_DNA"/>
</dbReference>
<dbReference type="Pfam" id="PF00497">
    <property type="entry name" value="SBP_bac_3"/>
    <property type="match status" value="1"/>
</dbReference>
<keyword evidence="1" id="KW-0732">Signal</keyword>
<dbReference type="PANTHER" id="PTHR38834">
    <property type="entry name" value="PERIPLASMIC SUBSTRATE BINDING PROTEIN FAMILY 3"/>
    <property type="match status" value="1"/>
</dbReference>
<protein>
    <submittedName>
        <fullName evidence="3">Transporter substrate-binding domain-containing protein</fullName>
    </submittedName>
</protein>
<feature type="domain" description="Solute-binding protein family 3/N-terminal" evidence="2">
    <location>
        <begin position="28"/>
        <end position="248"/>
    </location>
</feature>
<gene>
    <name evidence="3" type="ORF">HII17_05250</name>
</gene>
<dbReference type="InterPro" id="IPR001638">
    <property type="entry name" value="Solute-binding_3/MltF_N"/>
</dbReference>
<evidence type="ECO:0000256" key="1">
    <source>
        <dbReference type="SAM" id="SignalP"/>
    </source>
</evidence>
<feature type="signal peptide" evidence="1">
    <location>
        <begin position="1"/>
        <end position="19"/>
    </location>
</feature>
<proteinExistence type="predicted"/>
<keyword evidence="4" id="KW-1185">Reference proteome</keyword>
<dbReference type="RefSeq" id="WP_169074315.1">
    <property type="nucleotide sequence ID" value="NZ_JABBXH010000002.1"/>
</dbReference>
<dbReference type="Proteomes" id="UP000568664">
    <property type="component" value="Unassembled WGS sequence"/>
</dbReference>
<dbReference type="PANTHER" id="PTHR38834:SF3">
    <property type="entry name" value="SOLUTE-BINDING PROTEIN FAMILY 3_N-TERMINAL DOMAIN-CONTAINING PROTEIN"/>
    <property type="match status" value="1"/>
</dbReference>
<accession>A0A7Y0Q7D6</accession>
<sequence length="253" mass="28974">MKLKFATLFLMLFSVSVLATEKLVIAGDNFPPYLDRTAANYGWAWHIARLALEQSQINHQFEFAPWARVLESAAQGKRWQAVFPAYYSAERAKHFYYSEPVISTQLGLFKLRKNKDIIFNDDFSSLDGYTIGNCRNCAVREDFDASTTIDKVVTNNLESGIRMLLAGRIDLLVGNYHVSQAKIVELLKEDTSYSLTIEDIEFMLPVIQEKPLYLAISKQVKGHKELIKRFNKSLKSVKTQAEVLQIYQLNEPH</sequence>
<dbReference type="AlphaFoldDB" id="A0A7Y0Q7D6"/>
<comment type="caution">
    <text evidence="3">The sequence shown here is derived from an EMBL/GenBank/DDBJ whole genome shotgun (WGS) entry which is preliminary data.</text>
</comment>